<proteinExistence type="predicted"/>
<keyword evidence="1" id="KW-0175">Coiled coil</keyword>
<feature type="transmembrane region" description="Helical" evidence="2">
    <location>
        <begin position="13"/>
        <end position="30"/>
    </location>
</feature>
<dbReference type="EMBL" id="SLXA01000001">
    <property type="protein sequence ID" value="TCO86554.1"/>
    <property type="molecule type" value="Genomic_DNA"/>
</dbReference>
<feature type="coiled-coil region" evidence="1">
    <location>
        <begin position="54"/>
        <end position="81"/>
    </location>
</feature>
<reference evidence="3 4" key="1">
    <citation type="submission" date="2019-03" db="EMBL/GenBank/DDBJ databases">
        <title>Genomic Encyclopedia of Type Strains, Phase IV (KMG-IV): sequencing the most valuable type-strain genomes for metagenomic binning, comparative biology and taxonomic classification.</title>
        <authorList>
            <person name="Goeker M."/>
        </authorList>
    </citation>
    <scope>NUCLEOTIDE SEQUENCE [LARGE SCALE GENOMIC DNA]</scope>
    <source>
        <strain evidence="3 4">DSM 28559</strain>
    </source>
</reference>
<accession>A0A4R2LLM5</accession>
<keyword evidence="4" id="KW-1185">Reference proteome</keyword>
<evidence type="ECO:0000313" key="3">
    <source>
        <dbReference type="EMBL" id="TCO86554.1"/>
    </source>
</evidence>
<gene>
    <name evidence="3" type="ORF">EV212_101345</name>
</gene>
<protein>
    <submittedName>
        <fullName evidence="3">Uncharacterized protein</fullName>
    </submittedName>
</protein>
<evidence type="ECO:0000313" key="4">
    <source>
        <dbReference type="Proteomes" id="UP000295711"/>
    </source>
</evidence>
<dbReference type="RefSeq" id="WP_132087907.1">
    <property type="nucleotide sequence ID" value="NZ_JANKAQ010000002.1"/>
</dbReference>
<dbReference type="OrthoDB" id="2062992at2"/>
<dbReference type="Proteomes" id="UP000295711">
    <property type="component" value="Unassembled WGS sequence"/>
</dbReference>
<evidence type="ECO:0000256" key="2">
    <source>
        <dbReference type="SAM" id="Phobius"/>
    </source>
</evidence>
<name>A0A4R2LLM5_9FIRM</name>
<comment type="caution">
    <text evidence="3">The sequence shown here is derived from an EMBL/GenBank/DDBJ whole genome shotgun (WGS) entry which is preliminary data.</text>
</comment>
<organism evidence="3 4">
    <name type="scientific">Frisingicoccus caecimuris</name>
    <dbReference type="NCBI Taxonomy" id="1796636"/>
    <lineage>
        <taxon>Bacteria</taxon>
        <taxon>Bacillati</taxon>
        <taxon>Bacillota</taxon>
        <taxon>Clostridia</taxon>
        <taxon>Lachnospirales</taxon>
        <taxon>Lachnospiraceae</taxon>
        <taxon>Frisingicoccus</taxon>
    </lineage>
</organism>
<keyword evidence="2" id="KW-0472">Membrane</keyword>
<evidence type="ECO:0000256" key="1">
    <source>
        <dbReference type="SAM" id="Coils"/>
    </source>
</evidence>
<sequence length="145" mass="16886">MHEEFTALFSIDWRTFVFAVCTIFSAWMAASKVIDFFTEKIGIETKLSLRRKKMEKSISEIDEIKDSINELKELMTKHIEKDKERTIVSLRSNIWQMHGEFMKQGFVTKDGLEVFSEACKLYENDGGNGVVKQKIEPEVMRLPVK</sequence>
<keyword evidence="2" id="KW-1133">Transmembrane helix</keyword>
<dbReference type="AlphaFoldDB" id="A0A4R2LLM5"/>
<keyword evidence="2" id="KW-0812">Transmembrane</keyword>